<name>A0A520XGJ9_9DELT</name>
<dbReference type="AlphaFoldDB" id="A0A520XGJ9"/>
<dbReference type="Proteomes" id="UP000322454">
    <property type="component" value="Unassembled WGS sequence"/>
</dbReference>
<accession>A0A520XGJ9</accession>
<gene>
    <name evidence="1" type="ORF">EVJ48_01720</name>
</gene>
<proteinExistence type="predicted"/>
<evidence type="ECO:0000313" key="2">
    <source>
        <dbReference type="Proteomes" id="UP000322454"/>
    </source>
</evidence>
<organism evidence="1 2">
    <name type="scientific">Candidatus Acidulodesulfobacterium acidiphilum</name>
    <dbReference type="NCBI Taxonomy" id="2597224"/>
    <lineage>
        <taxon>Bacteria</taxon>
        <taxon>Deltaproteobacteria</taxon>
        <taxon>Candidatus Acidulodesulfobacterales</taxon>
        <taxon>Candidatus Acidulodesulfobacterium</taxon>
    </lineage>
</organism>
<sequence length="114" mass="13731">MLIFNRDKSVLDGIFCDRDIIREDYITPPNYKDSVLNDFFYSKLLDFVKENSYYISLPSVNDISKETTYFFRNDKLTEQYLFLDEAVKGFFNNEPSDYAEYCILKQYKNDCDKW</sequence>
<comment type="caution">
    <text evidence="1">The sequence shown here is derived from an EMBL/GenBank/DDBJ whole genome shotgun (WGS) entry which is preliminary data.</text>
</comment>
<evidence type="ECO:0000313" key="1">
    <source>
        <dbReference type="EMBL" id="RZV40236.1"/>
    </source>
</evidence>
<protein>
    <submittedName>
        <fullName evidence="1">Uncharacterized protein</fullName>
    </submittedName>
</protein>
<reference evidence="1 2" key="1">
    <citation type="submission" date="2019-01" db="EMBL/GenBank/DDBJ databases">
        <title>Insights into ecological role of a new deltaproteobacterial order Candidatus Sinidesulfobacterales (Sva0485) by metagenomics and metatranscriptomics.</title>
        <authorList>
            <person name="Tan S."/>
            <person name="Liu J."/>
            <person name="Fang Y."/>
            <person name="Hedlund B."/>
            <person name="Lian Z.-H."/>
            <person name="Huang L.-Y."/>
            <person name="Li J.-T."/>
            <person name="Huang L.-N."/>
            <person name="Li W.-J."/>
            <person name="Jiang H.-C."/>
            <person name="Dong H.-L."/>
            <person name="Shu W.-S."/>
        </authorList>
    </citation>
    <scope>NUCLEOTIDE SEQUENCE [LARGE SCALE GENOMIC DNA]</scope>
    <source>
        <strain evidence="1">AP4</strain>
    </source>
</reference>
<dbReference type="EMBL" id="SHMQ01000002">
    <property type="protein sequence ID" value="RZV40236.1"/>
    <property type="molecule type" value="Genomic_DNA"/>
</dbReference>